<dbReference type="AlphaFoldDB" id="A0ABD4W8E0"/>
<proteinExistence type="predicted"/>
<organism evidence="1 2">
    <name type="scientific">Bifidobacterium pseudocatenulatum</name>
    <dbReference type="NCBI Taxonomy" id="28026"/>
    <lineage>
        <taxon>Bacteria</taxon>
        <taxon>Bacillati</taxon>
        <taxon>Actinomycetota</taxon>
        <taxon>Actinomycetes</taxon>
        <taxon>Bifidobacteriales</taxon>
        <taxon>Bifidobacteriaceae</taxon>
        <taxon>Bifidobacterium</taxon>
    </lineage>
</organism>
<accession>A0ABD4W8E0</accession>
<evidence type="ECO:0000313" key="2">
    <source>
        <dbReference type="Proteomes" id="UP001212008"/>
    </source>
</evidence>
<dbReference type="Proteomes" id="UP001212008">
    <property type="component" value="Unassembled WGS sequence"/>
</dbReference>
<dbReference type="RefSeq" id="WP_117501730.1">
    <property type="nucleotide sequence ID" value="NZ_CAXYLE010000001.1"/>
</dbReference>
<evidence type="ECO:0000313" key="1">
    <source>
        <dbReference type="EMBL" id="MDB6491893.1"/>
    </source>
</evidence>
<name>A0ABD4W8E0_BIFPS</name>
<protein>
    <submittedName>
        <fullName evidence="1">DUF4268 domain-containing protein</fullName>
    </submittedName>
</protein>
<reference evidence="1 2" key="1">
    <citation type="submission" date="2023-01" db="EMBL/GenBank/DDBJ databases">
        <title>Human gut microbiome strain richness.</title>
        <authorList>
            <person name="Chen-Liaw A."/>
        </authorList>
    </citation>
    <scope>NUCLEOTIDE SEQUENCE [LARGE SCALE GENOMIC DNA]</scope>
    <source>
        <strain evidence="1 2">RTP21311st1_C8_RTP21311_201001</strain>
    </source>
</reference>
<dbReference type="EMBL" id="JAQKRA010000003">
    <property type="protein sequence ID" value="MDB6491893.1"/>
    <property type="molecule type" value="Genomic_DNA"/>
</dbReference>
<comment type="caution">
    <text evidence="1">The sequence shown here is derived from an EMBL/GenBank/DDBJ whole genome shotgun (WGS) entry which is preliminary data.</text>
</comment>
<gene>
    <name evidence="1" type="ORF">PMN70_06750</name>
</gene>
<sequence length="143" mass="16643">MMQNLRYIGRDEMYEYATTRADFVDVYGDPSGRKTNSDMWTSFGVGLGFCHPDGALNIRGGYIAVDLYFTDTFQYTKLYAMRDSVERILAHLGEVIWNEPEADKKNRHLWVRHDVDFASDMTEAYRWMTDGLLAMRNVYELLG</sequence>